<evidence type="ECO:0000256" key="5">
    <source>
        <dbReference type="SAM" id="Phobius"/>
    </source>
</evidence>
<evidence type="ECO:0000256" key="4">
    <source>
        <dbReference type="PROSITE-ProRule" id="PRU00121"/>
    </source>
</evidence>
<evidence type="ECO:0000313" key="7">
    <source>
        <dbReference type="EMBL" id="GCC34524.1"/>
    </source>
</evidence>
<dbReference type="OrthoDB" id="9893972at2759"/>
<keyword evidence="5" id="KW-1133">Transmembrane helix</keyword>
<dbReference type="GO" id="GO:0005615">
    <property type="term" value="C:extracellular space"/>
    <property type="evidence" value="ECO:0007669"/>
    <property type="project" value="TreeGrafter"/>
</dbReference>
<feature type="non-terminal residue" evidence="7">
    <location>
        <position position="1"/>
    </location>
</feature>
<protein>
    <recommendedName>
        <fullName evidence="6">Kringle domain-containing protein</fullName>
    </recommendedName>
</protein>
<dbReference type="SUPFAM" id="SSF57440">
    <property type="entry name" value="Kringle-like"/>
    <property type="match status" value="1"/>
</dbReference>
<feature type="domain" description="Kringle" evidence="6">
    <location>
        <begin position="12"/>
        <end position="93"/>
    </location>
</feature>
<dbReference type="SMART" id="SM00130">
    <property type="entry name" value="KR"/>
    <property type="match status" value="1"/>
</dbReference>
<evidence type="ECO:0000256" key="3">
    <source>
        <dbReference type="ARBA" id="ARBA00023157"/>
    </source>
</evidence>
<keyword evidence="1 4" id="KW-0420">Kringle</keyword>
<dbReference type="GO" id="GO:0051898">
    <property type="term" value="P:negative regulation of phosphatidylinositol 3-kinase/protein kinase B signal transduction"/>
    <property type="evidence" value="ECO:0007669"/>
    <property type="project" value="TreeGrafter"/>
</dbReference>
<dbReference type="PROSITE" id="PS50070">
    <property type="entry name" value="KRINGLE_2"/>
    <property type="match status" value="1"/>
</dbReference>
<comment type="caution">
    <text evidence="7">The sequence shown here is derived from an EMBL/GenBank/DDBJ whole genome shotgun (WGS) entry which is preliminary data.</text>
</comment>
<dbReference type="GO" id="GO:0004175">
    <property type="term" value="F:endopeptidase activity"/>
    <property type="evidence" value="ECO:0007669"/>
    <property type="project" value="TreeGrafter"/>
</dbReference>
<keyword evidence="2" id="KW-0732">Signal</keyword>
<dbReference type="OMA" id="MFLSLHF"/>
<feature type="disulfide bond" evidence="4">
    <location>
        <begin position="34"/>
        <end position="73"/>
    </location>
</feature>
<proteinExistence type="predicted"/>
<dbReference type="Proteomes" id="UP000287033">
    <property type="component" value="Unassembled WGS sequence"/>
</dbReference>
<dbReference type="InterPro" id="IPR000001">
    <property type="entry name" value="Kringle"/>
</dbReference>
<dbReference type="Pfam" id="PF00051">
    <property type="entry name" value="Kringle"/>
    <property type="match status" value="1"/>
</dbReference>
<dbReference type="InterPro" id="IPR050759">
    <property type="entry name" value="Serine_protease_kringle"/>
</dbReference>
<dbReference type="CDD" id="cd00108">
    <property type="entry name" value="KR"/>
    <property type="match status" value="1"/>
</dbReference>
<evidence type="ECO:0000256" key="2">
    <source>
        <dbReference type="ARBA" id="ARBA00022729"/>
    </source>
</evidence>
<dbReference type="InterPro" id="IPR013806">
    <property type="entry name" value="Kringle-like"/>
</dbReference>
<dbReference type="FunFam" id="2.40.20.10:FF:000001">
    <property type="entry name" value="Urokinase-type plasminogen activator"/>
    <property type="match status" value="1"/>
</dbReference>
<dbReference type="PANTHER" id="PTHR24261:SF16">
    <property type="entry name" value="PHOSPHOINOSITIDE-3-KINASE-INTERACTING PROTEIN 1"/>
    <property type="match status" value="1"/>
</dbReference>
<evidence type="ECO:0000313" key="8">
    <source>
        <dbReference type="Proteomes" id="UP000287033"/>
    </source>
</evidence>
<accession>A0A401SVU9</accession>
<dbReference type="PANTHER" id="PTHR24261">
    <property type="entry name" value="PLASMINOGEN-RELATED"/>
    <property type="match status" value="1"/>
</dbReference>
<evidence type="ECO:0000256" key="1">
    <source>
        <dbReference type="ARBA" id="ARBA00022572"/>
    </source>
</evidence>
<name>A0A401SVU9_CHIPU</name>
<evidence type="ECO:0000259" key="6">
    <source>
        <dbReference type="PROSITE" id="PS50070"/>
    </source>
</evidence>
<dbReference type="Gene3D" id="2.40.20.10">
    <property type="entry name" value="Plasminogen Kringle 4"/>
    <property type="match status" value="1"/>
</dbReference>
<keyword evidence="3 4" id="KW-1015">Disulfide bond</keyword>
<keyword evidence="5" id="KW-0812">Transmembrane</keyword>
<dbReference type="InterPro" id="IPR038178">
    <property type="entry name" value="Kringle_sf"/>
</dbReference>
<gene>
    <name evidence="7" type="ORF">chiPu_0012998</name>
</gene>
<dbReference type="EMBL" id="BEZZ01000607">
    <property type="protein sequence ID" value="GCC34524.1"/>
    <property type="molecule type" value="Genomic_DNA"/>
</dbReference>
<dbReference type="PRINTS" id="PR00018">
    <property type="entry name" value="KRINGLE"/>
</dbReference>
<organism evidence="7 8">
    <name type="scientific">Chiloscyllium punctatum</name>
    <name type="common">Brownbanded bambooshark</name>
    <name type="synonym">Hemiscyllium punctatum</name>
    <dbReference type="NCBI Taxonomy" id="137246"/>
    <lineage>
        <taxon>Eukaryota</taxon>
        <taxon>Metazoa</taxon>
        <taxon>Chordata</taxon>
        <taxon>Craniata</taxon>
        <taxon>Vertebrata</taxon>
        <taxon>Chondrichthyes</taxon>
        <taxon>Elasmobranchii</taxon>
        <taxon>Galeomorphii</taxon>
        <taxon>Galeoidea</taxon>
        <taxon>Orectolobiformes</taxon>
        <taxon>Hemiscylliidae</taxon>
        <taxon>Chiloscyllium</taxon>
    </lineage>
</organism>
<reference evidence="7 8" key="1">
    <citation type="journal article" date="2018" name="Nat. Ecol. Evol.">
        <title>Shark genomes provide insights into elasmobranch evolution and the origin of vertebrates.</title>
        <authorList>
            <person name="Hara Y"/>
            <person name="Yamaguchi K"/>
            <person name="Onimaru K"/>
            <person name="Kadota M"/>
            <person name="Koyanagi M"/>
            <person name="Keeley SD"/>
            <person name="Tatsumi K"/>
            <person name="Tanaka K"/>
            <person name="Motone F"/>
            <person name="Kageyama Y"/>
            <person name="Nozu R"/>
            <person name="Adachi N"/>
            <person name="Nishimura O"/>
            <person name="Nakagawa R"/>
            <person name="Tanegashima C"/>
            <person name="Kiyatake I"/>
            <person name="Matsumoto R"/>
            <person name="Murakumo K"/>
            <person name="Nishida K"/>
            <person name="Terakita A"/>
            <person name="Kuratani S"/>
            <person name="Sato K"/>
            <person name="Hyodo S Kuraku.S."/>
        </authorList>
    </citation>
    <scope>NUCLEOTIDE SEQUENCE [LARGE SCALE GENOMIC DNA]</scope>
</reference>
<keyword evidence="5" id="KW-0472">Membrane</keyword>
<dbReference type="InterPro" id="IPR018056">
    <property type="entry name" value="Kringle_CS"/>
</dbReference>
<dbReference type="GO" id="GO:0005102">
    <property type="term" value="F:signaling receptor binding"/>
    <property type="evidence" value="ECO:0007669"/>
    <property type="project" value="TreeGrafter"/>
</dbReference>
<dbReference type="AlphaFoldDB" id="A0A401SVU9"/>
<sequence length="186" mass="20250">ETLGEARGLENYCILSNGVNYRGEQQMTSQGVKCVNWMHSERDYNLTLYPDSDTGVGDHQFCRNPDGVDGPWCYVKAPNEERPLRQSCSIGSCNSTSLHGDVNATTAEVETVNVGSSASQIDDQVISVSSKSGRNVKQPVIQRPPVRQTAKQKKDLGVLGQALAIGMMAIIIVLGVSITLGYIYKR</sequence>
<keyword evidence="8" id="KW-1185">Reference proteome</keyword>
<dbReference type="STRING" id="137246.A0A401SVU9"/>
<feature type="transmembrane region" description="Helical" evidence="5">
    <location>
        <begin position="156"/>
        <end position="184"/>
    </location>
</feature>
<comment type="caution">
    <text evidence="4">Lacks conserved residue(s) required for the propagation of feature annotation.</text>
</comment>
<dbReference type="PROSITE" id="PS00021">
    <property type="entry name" value="KRINGLE_1"/>
    <property type="match status" value="1"/>
</dbReference>